<sequence length="997" mass="110442">MSAGRGRRRSAKIRPFRPPWCNSKGVTPIAGCMHDCAHDKRAKHVEDVKEKLHRIWKLIRGSNYTVGQQEECRSTGSLKFSLFCPKISLLLSSLCEPEWEGEFTAVQIKVSFQVRWAQQNQPPSSASPPPLCQERKQSDGALPRIEDINMGVLTEEEKEMEHQKRVMQEGKGACSAQEQMKPVPQLTWADKLRNPLQGQALTIQRGQGSPGTGKLEIPLDGLPQARAFFMTKFLLPSETRVVTQGGKQVMVKAYPNHGVESRDEIYTKHASNWVFHDDAAFKSVNDKARWIGRRLEILKNSADLARDHFLVQPVTNNVFTVLALHEADKKEMDGWKRLRCERSKVTIHPWVPQRRLGPEEKRAQLMRDFHWVEFRQIPVEIQAAFVYDFGLLYDIVAFIDPLPSYVAKRDDYLMLALDFPPGQPFSLDDIEQGGGNGETRRGSGEEVGRHDVVSMEIETTHDSPTALQGSGGGEMEVVAGWKGPREEVQMQEGGLQEDQMVEVDPFQPAFDPEPVEVDPLPTNVGAVLEGLPCEEGEKEGIPPQHLPVEQKLVDIADWLLTNLKAKYGPLTDDFWDRTYLELFPMLDMSAALKGVLENGLQCGLKWTEVWHRVASIVLARFQPPPASHPAAAEEIKVSNQTEGSILQSPVLPPGPAPSDLDEDAPLDLVRRRKLRHLIEMGQDTGPLSQEATLLLPVRKKNRKWEVGLTPVDHGKMKGVTLQGWSSFWAGHCRSEAAAGIFQMQLETHIAEFMPPGAQATAPLVIEPNRASQRDTLIRYDPDKDAGLRWFTPPELLDMQTVKTKASEVIVDAFGGRVEEHEAVGGVCDAWESSGGGGVAGEGEGKRIVDVRWAIGATKDVTGGGDNMAEVFGARSGKRTFADLGVEFLLSEDREDLAEVLKVGLEGGAEDKDVIKVDNDTDFEEVEEDVVHGGLEGSGGIGESEWHHEELVVREPRVEGGLVSVLLADTDLVEATTKVDLGKVLGSTETIKELGNPR</sequence>
<dbReference type="Proteomes" id="UP000265515">
    <property type="component" value="Unassembled WGS sequence"/>
</dbReference>
<protein>
    <submittedName>
        <fullName evidence="2">Uncharacterized protein</fullName>
    </submittedName>
</protein>
<reference evidence="2 3" key="1">
    <citation type="journal article" date="2018" name="Cell">
        <title>The Chara Genome: Secondary Complexity and Implications for Plant Terrestrialization.</title>
        <authorList>
            <person name="Nishiyama T."/>
            <person name="Sakayama H."/>
            <person name="Vries J.D."/>
            <person name="Buschmann H."/>
            <person name="Saint-Marcoux D."/>
            <person name="Ullrich K.K."/>
            <person name="Haas F.B."/>
            <person name="Vanderstraeten L."/>
            <person name="Becker D."/>
            <person name="Lang D."/>
            <person name="Vosolsobe S."/>
            <person name="Rombauts S."/>
            <person name="Wilhelmsson P.K.I."/>
            <person name="Janitza P."/>
            <person name="Kern R."/>
            <person name="Heyl A."/>
            <person name="Rumpler F."/>
            <person name="Villalobos L.I.A.C."/>
            <person name="Clay J.M."/>
            <person name="Skokan R."/>
            <person name="Toyoda A."/>
            <person name="Suzuki Y."/>
            <person name="Kagoshima H."/>
            <person name="Schijlen E."/>
            <person name="Tajeshwar N."/>
            <person name="Catarino B."/>
            <person name="Hetherington A.J."/>
            <person name="Saltykova A."/>
            <person name="Bonnot C."/>
            <person name="Breuninger H."/>
            <person name="Symeonidi A."/>
            <person name="Radhakrishnan G.V."/>
            <person name="Van Nieuwerburgh F."/>
            <person name="Deforce D."/>
            <person name="Chang C."/>
            <person name="Karol K.G."/>
            <person name="Hedrich R."/>
            <person name="Ulvskov P."/>
            <person name="Glockner G."/>
            <person name="Delwiche C.F."/>
            <person name="Petrasek J."/>
            <person name="Van de Peer Y."/>
            <person name="Friml J."/>
            <person name="Beilby M."/>
            <person name="Dolan L."/>
            <person name="Kohara Y."/>
            <person name="Sugano S."/>
            <person name="Fujiyama A."/>
            <person name="Delaux P.-M."/>
            <person name="Quint M."/>
            <person name="TheiBen G."/>
            <person name="Hagemann M."/>
            <person name="Harholt J."/>
            <person name="Dunand C."/>
            <person name="Zachgo S."/>
            <person name="Langdale J."/>
            <person name="Maumus F."/>
            <person name="Straeten D.V.D."/>
            <person name="Gould S.B."/>
            <person name="Rensing S.A."/>
        </authorList>
    </citation>
    <scope>NUCLEOTIDE SEQUENCE [LARGE SCALE GENOMIC DNA]</scope>
    <source>
        <strain evidence="2 3">S276</strain>
    </source>
</reference>
<dbReference type="Gramene" id="GBG61013">
    <property type="protein sequence ID" value="GBG61013"/>
    <property type="gene ID" value="CBR_g18609"/>
</dbReference>
<organism evidence="2 3">
    <name type="scientific">Chara braunii</name>
    <name type="common">Braun's stonewort</name>
    <dbReference type="NCBI Taxonomy" id="69332"/>
    <lineage>
        <taxon>Eukaryota</taxon>
        <taxon>Viridiplantae</taxon>
        <taxon>Streptophyta</taxon>
        <taxon>Charophyceae</taxon>
        <taxon>Charales</taxon>
        <taxon>Characeae</taxon>
        <taxon>Chara</taxon>
    </lineage>
</organism>
<evidence type="ECO:0000313" key="2">
    <source>
        <dbReference type="EMBL" id="GBG61013.1"/>
    </source>
</evidence>
<accession>A0A388JTC8</accession>
<proteinExistence type="predicted"/>
<dbReference type="AlphaFoldDB" id="A0A388JTC8"/>
<name>A0A388JTC8_CHABU</name>
<gene>
    <name evidence="2" type="ORF">CBR_g18609</name>
</gene>
<comment type="caution">
    <text evidence="2">The sequence shown here is derived from an EMBL/GenBank/DDBJ whole genome shotgun (WGS) entry which is preliminary data.</text>
</comment>
<dbReference type="EMBL" id="BFEA01000016">
    <property type="protein sequence ID" value="GBG61013.1"/>
    <property type="molecule type" value="Genomic_DNA"/>
</dbReference>
<evidence type="ECO:0000313" key="3">
    <source>
        <dbReference type="Proteomes" id="UP000265515"/>
    </source>
</evidence>
<keyword evidence="3" id="KW-1185">Reference proteome</keyword>
<evidence type="ECO:0000256" key="1">
    <source>
        <dbReference type="SAM" id="MobiDB-lite"/>
    </source>
</evidence>
<feature type="region of interest" description="Disordered" evidence="1">
    <location>
        <begin position="119"/>
        <end position="140"/>
    </location>
</feature>